<name>A0A1C6UAE3_9ACTN</name>
<proteinExistence type="predicted"/>
<evidence type="ECO:0000313" key="1">
    <source>
        <dbReference type="EMBL" id="SCL50881.1"/>
    </source>
</evidence>
<evidence type="ECO:0008006" key="3">
    <source>
        <dbReference type="Google" id="ProtNLM"/>
    </source>
</evidence>
<evidence type="ECO:0000313" key="2">
    <source>
        <dbReference type="Proteomes" id="UP000199343"/>
    </source>
</evidence>
<dbReference type="STRING" id="47871.GA0070608_0765"/>
<dbReference type="EMBL" id="FMIC01000002">
    <property type="protein sequence ID" value="SCL50881.1"/>
    <property type="molecule type" value="Genomic_DNA"/>
</dbReference>
<gene>
    <name evidence="1" type="ORF">GA0070608_0765</name>
</gene>
<protein>
    <recommendedName>
        <fullName evidence="3">Antitoxin</fullName>
    </recommendedName>
</protein>
<accession>A0A1C6UAE3</accession>
<dbReference type="Proteomes" id="UP000199343">
    <property type="component" value="Unassembled WGS sequence"/>
</dbReference>
<sequence length="78" mass="8514">MLRCYPYADGMREPSADRTYATPDDLPLSAVLPELLRSVREGQIVYLSERDEPVAAVVPLEVARAGLAALGRSDEGPR</sequence>
<dbReference type="AlphaFoldDB" id="A0A1C6UAE3"/>
<reference evidence="2" key="1">
    <citation type="submission" date="2016-06" db="EMBL/GenBank/DDBJ databases">
        <authorList>
            <person name="Varghese N."/>
            <person name="Submissions Spin"/>
        </authorList>
    </citation>
    <scope>NUCLEOTIDE SEQUENCE [LARGE SCALE GENOMIC DNA]</scope>
    <source>
        <strain evidence="2">DSM 43363</strain>
    </source>
</reference>
<organism evidence="1 2">
    <name type="scientific">Micromonospora peucetia</name>
    <dbReference type="NCBI Taxonomy" id="47871"/>
    <lineage>
        <taxon>Bacteria</taxon>
        <taxon>Bacillati</taxon>
        <taxon>Actinomycetota</taxon>
        <taxon>Actinomycetes</taxon>
        <taxon>Micromonosporales</taxon>
        <taxon>Micromonosporaceae</taxon>
        <taxon>Micromonospora</taxon>
    </lineage>
</organism>